<dbReference type="Gene3D" id="3.50.30.60">
    <property type="entry name" value="LD-carboxypeptidase A C-terminal domain-like"/>
    <property type="match status" value="1"/>
</dbReference>
<protein>
    <recommendedName>
        <fullName evidence="1">LD-carboxypeptidase C-terminal domain-containing protein</fullName>
    </recommendedName>
</protein>
<evidence type="ECO:0000313" key="3">
    <source>
        <dbReference type="Proteomes" id="UP000886886"/>
    </source>
</evidence>
<feature type="domain" description="LD-carboxypeptidase C-terminal" evidence="1">
    <location>
        <begin position="4"/>
        <end position="104"/>
    </location>
</feature>
<dbReference type="InterPro" id="IPR003507">
    <property type="entry name" value="S66_fam"/>
</dbReference>
<dbReference type="Pfam" id="PF17676">
    <property type="entry name" value="Peptidase_S66C"/>
    <property type="match status" value="1"/>
</dbReference>
<organism evidence="2 3">
    <name type="scientific">Candidatus Limivivens merdigallinarum</name>
    <dbReference type="NCBI Taxonomy" id="2840859"/>
    <lineage>
        <taxon>Bacteria</taxon>
        <taxon>Bacillati</taxon>
        <taxon>Bacillota</taxon>
        <taxon>Clostridia</taxon>
        <taxon>Lachnospirales</taxon>
        <taxon>Lachnospiraceae</taxon>
        <taxon>Lachnospiraceae incertae sedis</taxon>
        <taxon>Candidatus Limivivens</taxon>
    </lineage>
</organism>
<sequence length="125" mass="13941">MEGFFGTEYMPKIETGDILFLEDSLKDACTIERSFSLLKLAGVFEKIGGLILGKHEKFDDNGTGKQPYEILLEVMGDPKVPILADFDCCHTHPMFTLPIGCSVMLDAARKQVSLTEHPLNTFPFK</sequence>
<evidence type="ECO:0000313" key="2">
    <source>
        <dbReference type="EMBL" id="HIQ97064.1"/>
    </source>
</evidence>
<proteinExistence type="predicted"/>
<evidence type="ECO:0000259" key="1">
    <source>
        <dbReference type="Pfam" id="PF17676"/>
    </source>
</evidence>
<dbReference type="Proteomes" id="UP000886886">
    <property type="component" value="Unassembled WGS sequence"/>
</dbReference>
<reference evidence="2" key="1">
    <citation type="submission" date="2020-10" db="EMBL/GenBank/DDBJ databases">
        <authorList>
            <person name="Gilroy R."/>
        </authorList>
    </citation>
    <scope>NUCLEOTIDE SEQUENCE</scope>
    <source>
        <strain evidence="2">ChiSjej3B21-11622</strain>
    </source>
</reference>
<dbReference type="EMBL" id="DVFT01000158">
    <property type="protein sequence ID" value="HIQ97064.1"/>
    <property type="molecule type" value="Genomic_DNA"/>
</dbReference>
<name>A0A9D0ZWI6_9FIRM</name>
<dbReference type="InterPro" id="IPR027461">
    <property type="entry name" value="Carboxypeptidase_A_C_sf"/>
</dbReference>
<dbReference type="PANTHER" id="PTHR30237">
    <property type="entry name" value="MURAMOYLTETRAPEPTIDE CARBOXYPEPTIDASE"/>
    <property type="match status" value="1"/>
</dbReference>
<dbReference type="SUPFAM" id="SSF141986">
    <property type="entry name" value="LD-carboxypeptidase A C-terminal domain-like"/>
    <property type="match status" value="1"/>
</dbReference>
<comment type="caution">
    <text evidence="2">The sequence shown here is derived from an EMBL/GenBank/DDBJ whole genome shotgun (WGS) entry which is preliminary data.</text>
</comment>
<reference evidence="2" key="2">
    <citation type="journal article" date="2021" name="PeerJ">
        <title>Extensive microbial diversity within the chicken gut microbiome revealed by metagenomics and culture.</title>
        <authorList>
            <person name="Gilroy R."/>
            <person name="Ravi A."/>
            <person name="Getino M."/>
            <person name="Pursley I."/>
            <person name="Horton D.L."/>
            <person name="Alikhan N.F."/>
            <person name="Baker D."/>
            <person name="Gharbi K."/>
            <person name="Hall N."/>
            <person name="Watson M."/>
            <person name="Adriaenssens E.M."/>
            <person name="Foster-Nyarko E."/>
            <person name="Jarju S."/>
            <person name="Secka A."/>
            <person name="Antonio M."/>
            <person name="Oren A."/>
            <person name="Chaudhuri R.R."/>
            <person name="La Ragione R."/>
            <person name="Hildebrand F."/>
            <person name="Pallen M.J."/>
        </authorList>
    </citation>
    <scope>NUCLEOTIDE SEQUENCE</scope>
    <source>
        <strain evidence="2">ChiSjej3B21-11622</strain>
    </source>
</reference>
<accession>A0A9D0ZWI6</accession>
<dbReference type="AlphaFoldDB" id="A0A9D0ZWI6"/>
<dbReference type="InterPro" id="IPR040921">
    <property type="entry name" value="Peptidase_S66C"/>
</dbReference>
<dbReference type="PANTHER" id="PTHR30237:SF5">
    <property type="entry name" value="CARBOXYPEPTIDASE VC_A0337-RELATED"/>
    <property type="match status" value="1"/>
</dbReference>
<gene>
    <name evidence="2" type="ORF">IAB26_10940</name>
</gene>